<evidence type="ECO:0000256" key="12">
    <source>
        <dbReference type="ARBA" id="ARBA00023146"/>
    </source>
</evidence>
<dbReference type="Gene3D" id="3.30.54.20">
    <property type="match status" value="1"/>
</dbReference>
<evidence type="ECO:0000256" key="5">
    <source>
        <dbReference type="ARBA" id="ARBA00022598"/>
    </source>
</evidence>
<feature type="domain" description="TGS" evidence="16">
    <location>
        <begin position="1"/>
        <end position="66"/>
    </location>
</feature>
<dbReference type="GO" id="GO:0004829">
    <property type="term" value="F:threonine-tRNA ligase activity"/>
    <property type="evidence" value="ECO:0007669"/>
    <property type="project" value="UniProtKB-UniRule"/>
</dbReference>
<dbReference type="InterPro" id="IPR004154">
    <property type="entry name" value="Anticodon-bd"/>
</dbReference>
<dbReference type="SUPFAM" id="SSF55186">
    <property type="entry name" value="ThrRS/AlaRS common domain"/>
    <property type="match status" value="1"/>
</dbReference>
<dbReference type="PROSITE" id="PS51880">
    <property type="entry name" value="TGS"/>
    <property type="match status" value="1"/>
</dbReference>
<dbReference type="FunFam" id="3.30.930.10:FF:000019">
    <property type="entry name" value="Threonine--tRNA ligase"/>
    <property type="match status" value="1"/>
</dbReference>
<dbReference type="GO" id="GO:0006435">
    <property type="term" value="P:threonyl-tRNA aminoacylation"/>
    <property type="evidence" value="ECO:0007669"/>
    <property type="project" value="UniProtKB-UniRule"/>
</dbReference>
<dbReference type="InterPro" id="IPR047246">
    <property type="entry name" value="ThrRS_anticodon"/>
</dbReference>
<comment type="caution">
    <text evidence="14">Lacks conserved residue(s) required for the propagation of feature annotation.</text>
</comment>
<evidence type="ECO:0000256" key="14">
    <source>
        <dbReference type="HAMAP-Rule" id="MF_00184"/>
    </source>
</evidence>
<dbReference type="PANTHER" id="PTHR11451">
    <property type="entry name" value="THREONINE-TRNA LIGASE"/>
    <property type="match status" value="1"/>
</dbReference>
<dbReference type="SUPFAM" id="SSF55681">
    <property type="entry name" value="Class II aaRS and biotin synthetases"/>
    <property type="match status" value="1"/>
</dbReference>
<evidence type="ECO:0000256" key="6">
    <source>
        <dbReference type="ARBA" id="ARBA00022723"/>
    </source>
</evidence>
<keyword evidence="10 14" id="KW-0694">RNA-binding</keyword>
<protein>
    <recommendedName>
        <fullName evidence="14">Threonine--tRNA ligase</fullName>
        <ecNumber evidence="14">6.1.1.3</ecNumber>
    </recommendedName>
    <alternativeName>
        <fullName evidence="14">Threonyl-tRNA synthetase</fullName>
        <shortName evidence="14">ThrRS</shortName>
    </alternativeName>
</protein>
<dbReference type="InterPro" id="IPR012947">
    <property type="entry name" value="tRNA_SAD"/>
</dbReference>
<keyword evidence="9 14" id="KW-0067">ATP-binding</keyword>
<dbReference type="GO" id="GO:0046872">
    <property type="term" value="F:metal ion binding"/>
    <property type="evidence" value="ECO:0007669"/>
    <property type="project" value="UniProtKB-KW"/>
</dbReference>
<dbReference type="PANTHER" id="PTHR11451:SF44">
    <property type="entry name" value="THREONINE--TRNA LIGASE, CHLOROPLASTIC_MITOCHONDRIAL 2"/>
    <property type="match status" value="1"/>
</dbReference>
<dbReference type="SUPFAM" id="SSF52954">
    <property type="entry name" value="Class II aaRS ABD-related"/>
    <property type="match status" value="1"/>
</dbReference>
<dbReference type="InterPro" id="IPR002314">
    <property type="entry name" value="aa-tRNA-synt_IIb"/>
</dbReference>
<dbReference type="EC" id="6.1.1.3" evidence="14"/>
<comment type="subunit">
    <text evidence="14">Homodimer.</text>
</comment>
<comment type="catalytic activity">
    <reaction evidence="13 14">
        <text>tRNA(Thr) + L-threonine + ATP = L-threonyl-tRNA(Thr) + AMP + diphosphate + H(+)</text>
        <dbReference type="Rhea" id="RHEA:24624"/>
        <dbReference type="Rhea" id="RHEA-COMP:9670"/>
        <dbReference type="Rhea" id="RHEA-COMP:9704"/>
        <dbReference type="ChEBI" id="CHEBI:15378"/>
        <dbReference type="ChEBI" id="CHEBI:30616"/>
        <dbReference type="ChEBI" id="CHEBI:33019"/>
        <dbReference type="ChEBI" id="CHEBI:57926"/>
        <dbReference type="ChEBI" id="CHEBI:78442"/>
        <dbReference type="ChEBI" id="CHEBI:78534"/>
        <dbReference type="ChEBI" id="CHEBI:456215"/>
        <dbReference type="EC" id="6.1.1.3"/>
    </reaction>
</comment>
<keyword evidence="3 14" id="KW-0963">Cytoplasm</keyword>
<dbReference type="Proteomes" id="UP000467148">
    <property type="component" value="Chromosome"/>
</dbReference>
<evidence type="ECO:0000256" key="10">
    <source>
        <dbReference type="ARBA" id="ARBA00022884"/>
    </source>
</evidence>
<keyword evidence="4 14" id="KW-0820">tRNA-binding</keyword>
<keyword evidence="11 14" id="KW-0648">Protein biosynthesis</keyword>
<organism evidence="17 18">
    <name type="scientific">Mycolicibacterium helvum</name>
    <dbReference type="NCBI Taxonomy" id="1534349"/>
    <lineage>
        <taxon>Bacteria</taxon>
        <taxon>Bacillati</taxon>
        <taxon>Actinomycetota</taxon>
        <taxon>Actinomycetes</taxon>
        <taxon>Mycobacteriales</taxon>
        <taxon>Mycobacteriaceae</taxon>
        <taxon>Mycolicibacterium</taxon>
    </lineage>
</organism>
<evidence type="ECO:0000313" key="17">
    <source>
        <dbReference type="EMBL" id="BBY66403.1"/>
    </source>
</evidence>
<dbReference type="InterPro" id="IPR036621">
    <property type="entry name" value="Anticodon-bd_dom_sf"/>
</dbReference>
<dbReference type="SMART" id="SM00863">
    <property type="entry name" value="tRNA_SAD"/>
    <property type="match status" value="1"/>
</dbReference>
<dbReference type="HAMAP" id="MF_00184">
    <property type="entry name" value="Thr_tRNA_synth"/>
    <property type="match status" value="1"/>
</dbReference>
<evidence type="ECO:0000256" key="7">
    <source>
        <dbReference type="ARBA" id="ARBA00022741"/>
    </source>
</evidence>
<sequence>MSAPAHPAPAAPIRVPAGTTAGAAVRDAGLPGRGEPGAIIVVRDGEDKLHDLSWTPDADVDVIPVPADTDDGRSVIRHSAAHVLAQAVQELFPQAKLGIGPPITDGFYYDFDVPEAFTPEDLEALEKRMRKIVKDGQLFSRRVYGSKDEARAELAGEPYKLELVDDKSGDADIMEVGGDELTAYDNLNPRTRERIWGDLCRGPHIPTTKDIPAFKLTRSSAAYWRGDQNNASLQRIYGTAWESQEALDRHLELIEEAQRRDHRRLGVELDLFSFPDELGSGLPVFHPKGGIIRRELEDYSRRKHEQAGYEFVNTPHITKEQLYITSGHLEWYADGMFPPMHIDAEFDEDGKLRKPGQDYYLKPMNCPMHHLIYRSRGRSYRELPLRLFEFGSVYRYEKSGVVHGLTRVRGMTQDDAHIYTTREQMRDELASLLQFVLDLLADYGLNDFYLELSTKNPDKAVGSDEMWEEATETLREVAEASGLQLVPDPGGAAFYGPKISVQVKDALGRSWQMSTIQLDFNMPDRFELEYTASDGTRQRPVLIHRALFGSIERFFGVLTEHYAGAFPVWLAPVQVVGIPVAEAHAAYLEDVAAELKSQGVRVEVDTSDDRMAKKIVNHTNQKVPFMLLAGDRDVEAGAVSFRFGDRTQINGVPRHQAVATIKKWIADRENATPTAELVKVDGG</sequence>
<keyword evidence="8 14" id="KW-0862">Zinc</keyword>
<evidence type="ECO:0000256" key="11">
    <source>
        <dbReference type="ARBA" id="ARBA00022917"/>
    </source>
</evidence>
<gene>
    <name evidence="14 17" type="primary">thrS</name>
    <name evidence="17" type="ORF">MHEL_46460</name>
</gene>
<dbReference type="FunFam" id="3.30.54.20:FF:000003">
    <property type="entry name" value="Threonine--tRNA ligase"/>
    <property type="match status" value="1"/>
</dbReference>
<dbReference type="EMBL" id="AP022596">
    <property type="protein sequence ID" value="BBY66403.1"/>
    <property type="molecule type" value="Genomic_DNA"/>
</dbReference>
<dbReference type="InterPro" id="IPR004095">
    <property type="entry name" value="TGS"/>
</dbReference>
<dbReference type="InterPro" id="IPR033728">
    <property type="entry name" value="ThrRS_core"/>
</dbReference>
<dbReference type="AlphaFoldDB" id="A0A7I7TCD5"/>
<evidence type="ECO:0000256" key="3">
    <source>
        <dbReference type="ARBA" id="ARBA00022490"/>
    </source>
</evidence>
<feature type="binding site" evidence="14">
    <location>
        <position position="366"/>
    </location>
    <ligand>
        <name>Zn(2+)</name>
        <dbReference type="ChEBI" id="CHEBI:29105"/>
        <note>catalytic</note>
    </ligand>
</feature>
<evidence type="ECO:0000256" key="1">
    <source>
        <dbReference type="ARBA" id="ARBA00004496"/>
    </source>
</evidence>
<dbReference type="Pfam" id="PF03129">
    <property type="entry name" value="HGTP_anticodon"/>
    <property type="match status" value="1"/>
</dbReference>
<keyword evidence="7 14" id="KW-0547">Nucleotide-binding</keyword>
<dbReference type="GO" id="GO:0000049">
    <property type="term" value="F:tRNA binding"/>
    <property type="evidence" value="ECO:0007669"/>
    <property type="project" value="UniProtKB-KW"/>
</dbReference>
<keyword evidence="5 14" id="KW-0436">Ligase</keyword>
<evidence type="ECO:0000256" key="2">
    <source>
        <dbReference type="ARBA" id="ARBA00008226"/>
    </source>
</evidence>
<evidence type="ECO:0000259" key="16">
    <source>
        <dbReference type="PROSITE" id="PS51880"/>
    </source>
</evidence>
<reference evidence="17 18" key="1">
    <citation type="journal article" date="2019" name="Emerg. Microbes Infect.">
        <title>Comprehensive subspecies identification of 175 nontuberculous mycobacteria species based on 7547 genomic profiles.</title>
        <authorList>
            <person name="Matsumoto Y."/>
            <person name="Kinjo T."/>
            <person name="Motooka D."/>
            <person name="Nabeya D."/>
            <person name="Jung N."/>
            <person name="Uechi K."/>
            <person name="Horii T."/>
            <person name="Iida T."/>
            <person name="Fujita J."/>
            <person name="Nakamura S."/>
        </authorList>
    </citation>
    <scope>NUCLEOTIDE SEQUENCE [LARGE SCALE GENOMIC DNA]</scope>
    <source>
        <strain evidence="17 18">JCM 30396</strain>
    </source>
</reference>
<dbReference type="CDD" id="cd00771">
    <property type="entry name" value="ThrRS_core"/>
    <property type="match status" value="1"/>
</dbReference>
<feature type="domain" description="Aminoacyl-transfer RNA synthetases class-II family profile" evidence="15">
    <location>
        <begin position="248"/>
        <end position="567"/>
    </location>
</feature>
<proteinExistence type="inferred from homology"/>
<keyword evidence="12 14" id="KW-0030">Aminoacyl-tRNA synthetase</keyword>
<dbReference type="InterPro" id="IPR018163">
    <property type="entry name" value="Thr/Ala-tRNA-synth_IIc_edit"/>
</dbReference>
<evidence type="ECO:0000256" key="9">
    <source>
        <dbReference type="ARBA" id="ARBA00022840"/>
    </source>
</evidence>
<dbReference type="InterPro" id="IPR045864">
    <property type="entry name" value="aa-tRNA-synth_II/BPL/LPL"/>
</dbReference>
<dbReference type="Gene3D" id="3.30.980.10">
    <property type="entry name" value="Threonyl-trna Synthetase, Chain A, domain 2"/>
    <property type="match status" value="1"/>
</dbReference>
<dbReference type="PROSITE" id="PS50862">
    <property type="entry name" value="AA_TRNA_LIGASE_II"/>
    <property type="match status" value="1"/>
</dbReference>
<evidence type="ECO:0000259" key="15">
    <source>
        <dbReference type="PROSITE" id="PS50862"/>
    </source>
</evidence>
<keyword evidence="6 14" id="KW-0479">Metal-binding</keyword>
<dbReference type="InterPro" id="IPR006195">
    <property type="entry name" value="aa-tRNA-synth_II"/>
</dbReference>
<feature type="binding site" evidence="14">
    <location>
        <position position="417"/>
    </location>
    <ligand>
        <name>Zn(2+)</name>
        <dbReference type="ChEBI" id="CHEBI:29105"/>
        <note>catalytic</note>
    </ligand>
</feature>
<evidence type="ECO:0000256" key="13">
    <source>
        <dbReference type="ARBA" id="ARBA00049515"/>
    </source>
</evidence>
<evidence type="ECO:0000256" key="8">
    <source>
        <dbReference type="ARBA" id="ARBA00022833"/>
    </source>
</evidence>
<dbReference type="InterPro" id="IPR002320">
    <property type="entry name" value="Thr-tRNA-ligase_IIa"/>
</dbReference>
<accession>A0A7I7TCD5</accession>
<dbReference type="Gene3D" id="3.30.930.10">
    <property type="entry name" value="Bira Bifunctional Protein, Domain 2"/>
    <property type="match status" value="1"/>
</dbReference>
<comment type="subcellular location">
    <subcellularLocation>
        <location evidence="1 14">Cytoplasm</location>
    </subcellularLocation>
</comment>
<dbReference type="Gene3D" id="3.40.50.800">
    <property type="entry name" value="Anticodon-binding domain"/>
    <property type="match status" value="1"/>
</dbReference>
<dbReference type="Pfam" id="PF07973">
    <property type="entry name" value="tRNA_SAD"/>
    <property type="match status" value="1"/>
</dbReference>
<dbReference type="NCBIfam" id="TIGR00418">
    <property type="entry name" value="thrS"/>
    <property type="match status" value="1"/>
</dbReference>
<keyword evidence="18" id="KW-1185">Reference proteome</keyword>
<evidence type="ECO:0000256" key="4">
    <source>
        <dbReference type="ARBA" id="ARBA00022555"/>
    </source>
</evidence>
<comment type="cofactor">
    <cofactor evidence="14">
        <name>Zn(2+)</name>
        <dbReference type="ChEBI" id="CHEBI:29105"/>
    </cofactor>
    <text evidence="14">Binds 1 zinc ion per subunit.</text>
</comment>
<comment type="similarity">
    <text evidence="2 14">Belongs to the class-II aminoacyl-tRNA synthetase family.</text>
</comment>
<dbReference type="GO" id="GO:0005524">
    <property type="term" value="F:ATP binding"/>
    <property type="evidence" value="ECO:0007669"/>
    <property type="project" value="UniProtKB-UniRule"/>
</dbReference>
<feature type="binding site" evidence="14">
    <location>
        <position position="544"/>
    </location>
    <ligand>
        <name>Zn(2+)</name>
        <dbReference type="ChEBI" id="CHEBI:29105"/>
        <note>catalytic</note>
    </ligand>
</feature>
<name>A0A7I7TCD5_9MYCO</name>
<dbReference type="FunFam" id="3.30.980.10:FF:000005">
    <property type="entry name" value="Threonyl-tRNA synthetase, mitochondrial"/>
    <property type="match status" value="1"/>
</dbReference>
<dbReference type="Pfam" id="PF00587">
    <property type="entry name" value="tRNA-synt_2b"/>
    <property type="match status" value="1"/>
</dbReference>
<dbReference type="PRINTS" id="PR01047">
    <property type="entry name" value="TRNASYNTHTHR"/>
</dbReference>
<dbReference type="FunFam" id="3.40.50.800:FF:000001">
    <property type="entry name" value="Threonine--tRNA ligase"/>
    <property type="match status" value="1"/>
</dbReference>
<dbReference type="KEGG" id="mhev:MHEL_46460"/>
<dbReference type="CDD" id="cd00860">
    <property type="entry name" value="ThrRS_anticodon"/>
    <property type="match status" value="1"/>
</dbReference>
<dbReference type="GO" id="GO:0005737">
    <property type="term" value="C:cytoplasm"/>
    <property type="evidence" value="ECO:0007669"/>
    <property type="project" value="UniProtKB-SubCell"/>
</dbReference>
<dbReference type="RefSeq" id="WP_163750334.1">
    <property type="nucleotide sequence ID" value="NZ_AP022596.1"/>
</dbReference>
<evidence type="ECO:0000313" key="18">
    <source>
        <dbReference type="Proteomes" id="UP000467148"/>
    </source>
</evidence>